<feature type="domain" description="PTS EIIB type-3" evidence="8">
    <location>
        <begin position="1"/>
        <end position="105"/>
    </location>
</feature>
<gene>
    <name evidence="9" type="ORF">MOZ60_09545</name>
</gene>
<keyword evidence="6" id="KW-0418">Kinase</keyword>
<dbReference type="RefSeq" id="WP_370596491.1">
    <property type="nucleotide sequence ID" value="NZ_JALBUR010000031.1"/>
</dbReference>
<comment type="caution">
    <text evidence="9">The sequence shown here is derived from an EMBL/GenBank/DDBJ whole genome shotgun (WGS) entry which is preliminary data.</text>
</comment>
<evidence type="ECO:0000256" key="1">
    <source>
        <dbReference type="ARBA" id="ARBA00022448"/>
    </source>
</evidence>
<keyword evidence="5" id="KW-0598">Phosphotransferase system</keyword>
<dbReference type="Proteomes" id="UP001286174">
    <property type="component" value="Unassembled WGS sequence"/>
</dbReference>
<dbReference type="GO" id="GO:0008982">
    <property type="term" value="F:protein-N(PI)-phosphohistidine-sugar phosphotransferase activity"/>
    <property type="evidence" value="ECO:0007669"/>
    <property type="project" value="InterPro"/>
</dbReference>
<dbReference type="GO" id="GO:0016301">
    <property type="term" value="F:kinase activity"/>
    <property type="evidence" value="ECO:0007669"/>
    <property type="project" value="UniProtKB-KW"/>
</dbReference>
<evidence type="ECO:0000256" key="2">
    <source>
        <dbReference type="ARBA" id="ARBA00022553"/>
    </source>
</evidence>
<name>A0AB35U3C8_9FIRM</name>
<organism evidence="9 10">
    <name type="scientific">Grylomicrobium aquisgranensis</name>
    <dbReference type="NCBI Taxonomy" id="2926318"/>
    <lineage>
        <taxon>Bacteria</taxon>
        <taxon>Bacillati</taxon>
        <taxon>Bacillota</taxon>
        <taxon>Erysipelotrichia</taxon>
        <taxon>Erysipelotrichales</taxon>
        <taxon>Erysipelotrichaceae</taxon>
        <taxon>Grylomicrobium</taxon>
    </lineage>
</organism>
<evidence type="ECO:0000256" key="3">
    <source>
        <dbReference type="ARBA" id="ARBA00022597"/>
    </source>
</evidence>
<accession>A0AB35U3C8</accession>
<dbReference type="Pfam" id="PF02302">
    <property type="entry name" value="PTS_IIB"/>
    <property type="match status" value="1"/>
</dbReference>
<sequence>MLKIAICCGGGFSSSALAAHLEKEVSHLHLEDQVQFIFIPIVHLLERMNEVDIAMVCPHCEWKVRQDAKKYTIPVAVIPPRLYGLMPVRDFVEDAQDLMELWKNGTPNVVTFADEPRPLAVKRTVSHRRWLQHETADFKALGK</sequence>
<evidence type="ECO:0000313" key="9">
    <source>
        <dbReference type="EMBL" id="MDX8420327.1"/>
    </source>
</evidence>
<evidence type="ECO:0000256" key="4">
    <source>
        <dbReference type="ARBA" id="ARBA00022679"/>
    </source>
</evidence>
<dbReference type="GO" id="GO:0009401">
    <property type="term" value="P:phosphoenolpyruvate-dependent sugar phosphotransferase system"/>
    <property type="evidence" value="ECO:0007669"/>
    <property type="project" value="UniProtKB-KW"/>
</dbReference>
<reference evidence="9 10" key="1">
    <citation type="submission" date="2022-03" db="EMBL/GenBank/DDBJ databases">
        <title>Novel taxa within the pig intestine.</title>
        <authorList>
            <person name="Wylensek D."/>
            <person name="Bishof K."/>
            <person name="Afrizal A."/>
            <person name="Clavel T."/>
        </authorList>
    </citation>
    <scope>NUCLEOTIDE SEQUENCE [LARGE SCALE GENOMIC DNA]</scope>
    <source>
        <strain evidence="9 10">CLA-KB-P133</strain>
    </source>
</reference>
<keyword evidence="1" id="KW-0813">Transport</keyword>
<keyword evidence="3 9" id="KW-0762">Sugar transport</keyword>
<proteinExistence type="predicted"/>
<dbReference type="InterPro" id="IPR036095">
    <property type="entry name" value="PTS_EIIB-like_sf"/>
</dbReference>
<keyword evidence="4" id="KW-0808">Transferase</keyword>
<evidence type="ECO:0000259" key="8">
    <source>
        <dbReference type="PROSITE" id="PS51100"/>
    </source>
</evidence>
<feature type="modified residue" description="Phosphocysteine; by EIIA" evidence="7">
    <location>
        <position position="8"/>
    </location>
</feature>
<dbReference type="AlphaFoldDB" id="A0AB35U3C8"/>
<evidence type="ECO:0000256" key="5">
    <source>
        <dbReference type="ARBA" id="ARBA00022683"/>
    </source>
</evidence>
<evidence type="ECO:0000313" key="10">
    <source>
        <dbReference type="Proteomes" id="UP001286174"/>
    </source>
</evidence>
<evidence type="ECO:0000256" key="7">
    <source>
        <dbReference type="PROSITE-ProRule" id="PRU00423"/>
    </source>
</evidence>
<dbReference type="InterPro" id="IPR013012">
    <property type="entry name" value="PTS_EIIB_3"/>
</dbReference>
<dbReference type="PROSITE" id="PS51100">
    <property type="entry name" value="PTS_EIIB_TYPE_3"/>
    <property type="match status" value="1"/>
</dbReference>
<evidence type="ECO:0000256" key="6">
    <source>
        <dbReference type="ARBA" id="ARBA00022777"/>
    </source>
</evidence>
<dbReference type="EMBL" id="JALBUR010000031">
    <property type="protein sequence ID" value="MDX8420327.1"/>
    <property type="molecule type" value="Genomic_DNA"/>
</dbReference>
<dbReference type="InterPro" id="IPR003501">
    <property type="entry name" value="PTS_EIIB_2/3"/>
</dbReference>
<dbReference type="SUPFAM" id="SSF52794">
    <property type="entry name" value="PTS system IIB component-like"/>
    <property type="match status" value="1"/>
</dbReference>
<keyword evidence="10" id="KW-1185">Reference proteome</keyword>
<keyword evidence="2" id="KW-0597">Phosphoprotein</keyword>
<protein>
    <submittedName>
        <fullName evidence="9">PTS sugar transporter subunit IIB</fullName>
    </submittedName>
</protein>
<dbReference type="Gene3D" id="3.40.50.2300">
    <property type="match status" value="1"/>
</dbReference>